<dbReference type="EMBL" id="LR796167">
    <property type="protein sequence ID" value="CAB4123120.1"/>
    <property type="molecule type" value="Genomic_DNA"/>
</dbReference>
<evidence type="ECO:0000313" key="1">
    <source>
        <dbReference type="EMBL" id="CAB4123120.1"/>
    </source>
</evidence>
<dbReference type="InterPro" id="IPR056931">
    <property type="entry name" value="D14-like"/>
</dbReference>
<protein>
    <submittedName>
        <fullName evidence="1">Uncharacterized protein</fullName>
    </submittedName>
</protein>
<sequence>MSTAQKSKGNTGERKIAEFLGKLYEAKFIRVPNSGAFLGGKNNHRAASMDAGQIATFKADLIPPTHMQRLVIESKFYADFPFHALLKNEDIAILDKWIEQARIVCDPQDFWVVVFRINRRGVFAAFDAKHFGKFTVANHSRYKGFVITEFEKLFADNRDAIAQLSAS</sequence>
<organism evidence="1">
    <name type="scientific">uncultured Caudovirales phage</name>
    <dbReference type="NCBI Taxonomy" id="2100421"/>
    <lineage>
        <taxon>Viruses</taxon>
        <taxon>Duplodnaviria</taxon>
        <taxon>Heunggongvirae</taxon>
        <taxon>Uroviricota</taxon>
        <taxon>Caudoviricetes</taxon>
        <taxon>Peduoviridae</taxon>
        <taxon>Maltschvirus</taxon>
        <taxon>Maltschvirus maltsch</taxon>
    </lineage>
</organism>
<reference evidence="1" key="1">
    <citation type="submission" date="2020-04" db="EMBL/GenBank/DDBJ databases">
        <authorList>
            <person name="Chiriac C."/>
            <person name="Salcher M."/>
            <person name="Ghai R."/>
            <person name="Kavagutti S V."/>
        </authorList>
    </citation>
    <scope>NUCLEOTIDE SEQUENCE</scope>
</reference>
<name>A0A6J5KSW3_9CAUD</name>
<proteinExistence type="predicted"/>
<gene>
    <name evidence="1" type="ORF">UFOVP29_279</name>
</gene>
<dbReference type="Pfam" id="PF24608">
    <property type="entry name" value="PDDEXK_15"/>
    <property type="match status" value="1"/>
</dbReference>
<accession>A0A6J5KSW3</accession>